<evidence type="ECO:0000313" key="4">
    <source>
        <dbReference type="EMBL" id="CAD6335780.1"/>
    </source>
</evidence>
<feature type="signal peptide" evidence="2">
    <location>
        <begin position="1"/>
        <end position="23"/>
    </location>
</feature>
<organism evidence="4 5">
    <name type="scientific">Miscanthus lutarioriparius</name>
    <dbReference type="NCBI Taxonomy" id="422564"/>
    <lineage>
        <taxon>Eukaryota</taxon>
        <taxon>Viridiplantae</taxon>
        <taxon>Streptophyta</taxon>
        <taxon>Embryophyta</taxon>
        <taxon>Tracheophyta</taxon>
        <taxon>Spermatophyta</taxon>
        <taxon>Magnoliopsida</taxon>
        <taxon>Liliopsida</taxon>
        <taxon>Poales</taxon>
        <taxon>Poaceae</taxon>
        <taxon>PACMAD clade</taxon>
        <taxon>Panicoideae</taxon>
        <taxon>Andropogonodae</taxon>
        <taxon>Andropogoneae</taxon>
        <taxon>Saccharinae</taxon>
        <taxon>Miscanthus</taxon>
    </lineage>
</organism>
<dbReference type="Pfam" id="PF08246">
    <property type="entry name" value="Inhibitor_I29"/>
    <property type="match status" value="1"/>
</dbReference>
<evidence type="ECO:0000259" key="3">
    <source>
        <dbReference type="SMART" id="SM00848"/>
    </source>
</evidence>
<keyword evidence="5" id="KW-1185">Reference proteome</keyword>
<keyword evidence="1" id="KW-0472">Membrane</keyword>
<reference evidence="4" key="1">
    <citation type="submission" date="2020-10" db="EMBL/GenBank/DDBJ databases">
        <authorList>
            <person name="Han B."/>
            <person name="Lu T."/>
            <person name="Zhao Q."/>
            <person name="Huang X."/>
            <person name="Zhao Y."/>
        </authorList>
    </citation>
    <scope>NUCLEOTIDE SEQUENCE</scope>
</reference>
<feature type="domain" description="Cathepsin propeptide inhibitor" evidence="3">
    <location>
        <begin position="76"/>
        <end position="131"/>
    </location>
</feature>
<comment type="caution">
    <text evidence="4">The sequence shown here is derived from an EMBL/GenBank/DDBJ whole genome shotgun (WGS) entry which is preliminary data.</text>
</comment>
<feature type="transmembrane region" description="Helical" evidence="1">
    <location>
        <begin position="42"/>
        <end position="65"/>
    </location>
</feature>
<dbReference type="EMBL" id="CAJGYO010000018">
    <property type="protein sequence ID" value="CAD6335780.1"/>
    <property type="molecule type" value="Genomic_DNA"/>
</dbReference>
<protein>
    <recommendedName>
        <fullName evidence="3">Cathepsin propeptide inhibitor domain-containing protein</fullName>
    </recommendedName>
</protein>
<dbReference type="InterPro" id="IPR038765">
    <property type="entry name" value="Papain-like_cys_pep_sf"/>
</dbReference>
<keyword evidence="1" id="KW-1133">Transmembrane helix</keyword>
<name>A0A811S318_9POAL</name>
<dbReference type="AlphaFoldDB" id="A0A811S318"/>
<feature type="chain" id="PRO_5032733265" description="Cathepsin propeptide inhibitor domain-containing protein" evidence="2">
    <location>
        <begin position="24"/>
        <end position="306"/>
    </location>
</feature>
<evidence type="ECO:0000256" key="2">
    <source>
        <dbReference type="SAM" id="SignalP"/>
    </source>
</evidence>
<gene>
    <name evidence="4" type="ORF">NCGR_LOCUS59878</name>
</gene>
<accession>A0A811S318</accession>
<keyword evidence="1" id="KW-0812">Transmembrane</keyword>
<sequence length="306" mass="33807">MGRGSTVALAAAAAVSLPMLLMSQPTPVVVVGGDTMGRGPTVALAAAAAALLVSLPMLTVSLRAADPYEQETRRMFVEWKARCRKTYRYAGEEECRYAVFKDSRRRVARSRAAGVTTSGLNSLSASAIEEIYRGRGVRMGEESYEQETRRMFVGWKAKHGNTYRDVGEEECRYRLFKGNRRVVVRLNAAAAGQNVYGLNQFGDLTNEEVQERCYPEMEDRELSARCQAAVPVPAPGPDPVHGGLFRYQIKDTVTNMQSIVLKRLLLESEVDRKTKDSDDQLEGKMKELAAALENEATLQPPSPVPQ</sequence>
<dbReference type="SUPFAM" id="SSF54001">
    <property type="entry name" value="Cysteine proteinases"/>
    <property type="match status" value="1"/>
</dbReference>
<keyword evidence="2" id="KW-0732">Signal</keyword>
<dbReference type="SMART" id="SM00848">
    <property type="entry name" value="Inhibitor_I29"/>
    <property type="match status" value="2"/>
</dbReference>
<proteinExistence type="predicted"/>
<dbReference type="Gene3D" id="1.10.287.2250">
    <property type="match status" value="2"/>
</dbReference>
<feature type="domain" description="Cathepsin propeptide inhibitor" evidence="3">
    <location>
        <begin position="152"/>
        <end position="209"/>
    </location>
</feature>
<evidence type="ECO:0000313" key="5">
    <source>
        <dbReference type="Proteomes" id="UP000604825"/>
    </source>
</evidence>
<dbReference type="OrthoDB" id="684603at2759"/>
<dbReference type="InterPro" id="IPR013201">
    <property type="entry name" value="Prot_inhib_I29"/>
</dbReference>
<dbReference type="Proteomes" id="UP000604825">
    <property type="component" value="Unassembled WGS sequence"/>
</dbReference>
<evidence type="ECO:0000256" key="1">
    <source>
        <dbReference type="SAM" id="Phobius"/>
    </source>
</evidence>